<proteinExistence type="predicted"/>
<organism evidence="2 3">
    <name type="scientific">Caldibacillus debilis</name>
    <dbReference type="NCBI Taxonomy" id="301148"/>
    <lineage>
        <taxon>Bacteria</taxon>
        <taxon>Bacillati</taxon>
        <taxon>Bacillota</taxon>
        <taxon>Bacilli</taxon>
        <taxon>Bacillales</taxon>
        <taxon>Bacillaceae</taxon>
        <taxon>Caldibacillus</taxon>
    </lineage>
</organism>
<sequence length="243" mass="27935">MKKTLGFFLLNFKIITAEKIAFVWSVLLPAFIAIVNQQNVLRSLSGFREWVLYLCWFWVFIIISCFVYGVGLQLARLRESGMLKTYTMLSGGKYPIVFGTILSQIVFCLVSLFIFTFIITFLNGMMDARFFILPVILLFISLPFGLFILFLPNLPFQYGNFSVIVNILIYLLLWLAYDSGNGSLAALFNPFRLFYELALFIGGLLRIHEPFAFRPEYAIVLGIYLLIGFFSLKKLNLLSVVQR</sequence>
<feature type="transmembrane region" description="Helical" evidence="1">
    <location>
        <begin position="217"/>
        <end position="235"/>
    </location>
</feature>
<evidence type="ECO:0000256" key="1">
    <source>
        <dbReference type="SAM" id="Phobius"/>
    </source>
</evidence>
<feature type="transmembrane region" description="Helical" evidence="1">
    <location>
        <begin position="20"/>
        <end position="38"/>
    </location>
</feature>
<feature type="transmembrane region" description="Helical" evidence="1">
    <location>
        <begin position="128"/>
        <end position="151"/>
    </location>
</feature>
<keyword evidence="1" id="KW-0472">Membrane</keyword>
<gene>
    <name evidence="2" type="ORF">C6P37_13385</name>
</gene>
<dbReference type="AlphaFoldDB" id="A0A3E0K0K6"/>
<feature type="transmembrane region" description="Helical" evidence="1">
    <location>
        <begin position="158"/>
        <end position="177"/>
    </location>
</feature>
<feature type="transmembrane region" description="Helical" evidence="1">
    <location>
        <begin position="96"/>
        <end position="122"/>
    </location>
</feature>
<dbReference type="Proteomes" id="UP000257014">
    <property type="component" value="Unassembled WGS sequence"/>
</dbReference>
<accession>A0A3E0K0K6</accession>
<feature type="transmembrane region" description="Helical" evidence="1">
    <location>
        <begin position="183"/>
        <end position="205"/>
    </location>
</feature>
<keyword evidence="1" id="KW-1133">Transmembrane helix</keyword>
<dbReference type="EMBL" id="QEWE01000025">
    <property type="protein sequence ID" value="REJ26462.1"/>
    <property type="molecule type" value="Genomic_DNA"/>
</dbReference>
<dbReference type="RefSeq" id="WP_276644253.1">
    <property type="nucleotide sequence ID" value="NZ_QEWE01000025.1"/>
</dbReference>
<name>A0A3E0K0K6_9BACI</name>
<feature type="transmembrane region" description="Helical" evidence="1">
    <location>
        <begin position="50"/>
        <end position="75"/>
    </location>
</feature>
<keyword evidence="1" id="KW-0812">Transmembrane</keyword>
<reference evidence="2 3" key="1">
    <citation type="submission" date="2018-03" db="EMBL/GenBank/DDBJ databases">
        <authorList>
            <person name="Keele B.F."/>
        </authorList>
    </citation>
    <scope>NUCLEOTIDE SEQUENCE [LARGE SCALE GENOMIC DNA]</scope>
    <source>
        <strain evidence="2">ZCTH4_d</strain>
    </source>
</reference>
<protein>
    <submittedName>
        <fullName evidence="2">Uncharacterized protein</fullName>
    </submittedName>
</protein>
<evidence type="ECO:0000313" key="3">
    <source>
        <dbReference type="Proteomes" id="UP000257014"/>
    </source>
</evidence>
<evidence type="ECO:0000313" key="2">
    <source>
        <dbReference type="EMBL" id="REJ26462.1"/>
    </source>
</evidence>
<comment type="caution">
    <text evidence="2">The sequence shown here is derived from an EMBL/GenBank/DDBJ whole genome shotgun (WGS) entry which is preliminary data.</text>
</comment>